<accession>A0AAW3M379</accession>
<sequence length="228" mass="25709">MSSSDPFQIRDTYIRVDTMADTYARIAENAFAFFLDDAADPSPLFCPPYDPTGAMDREDRKAANGIKTIVFSAMAIEAAVFDLAAIQLGDRVATLYLDKMDLLGKWMIVPRLICGRSLNENGPAFNSLKGLVKARNALVHHKSREWDREGKAERAMTDRWAIFEKDQVPNAFKTLVLLSLEVDAVLEDFLGALPFYGTEIYTSSPRHPRVEEVVHRCRVIHTKNWKVA</sequence>
<evidence type="ECO:0008006" key="3">
    <source>
        <dbReference type="Google" id="ProtNLM"/>
    </source>
</evidence>
<name>A0AAW3M379_PSESS</name>
<evidence type="ECO:0000313" key="1">
    <source>
        <dbReference type="EMBL" id="KTC60459.1"/>
    </source>
</evidence>
<gene>
    <name evidence="1" type="ORF">AO287_00615</name>
</gene>
<protein>
    <recommendedName>
        <fullName evidence="3">ApeA N-terminal domain-containing protein</fullName>
    </recommendedName>
</protein>
<evidence type="ECO:0000313" key="2">
    <source>
        <dbReference type="Proteomes" id="UP000054513"/>
    </source>
</evidence>
<reference evidence="1 2" key="1">
    <citation type="submission" date="2015-09" db="EMBL/GenBank/DDBJ databases">
        <title>Genome sequence of ICMP 19499.</title>
        <authorList>
            <person name="Visnovsky S.B."/>
            <person name="Lu A."/>
            <person name="Panda P."/>
            <person name="Pitman A.R."/>
        </authorList>
    </citation>
    <scope>NUCLEOTIDE SEQUENCE [LARGE SCALE GENOMIC DNA]</scope>
    <source>
        <strain evidence="1 2">ICMP 19499</strain>
    </source>
</reference>
<dbReference type="EMBL" id="LKCI01000016">
    <property type="protein sequence ID" value="KTC60459.1"/>
    <property type="molecule type" value="Genomic_DNA"/>
</dbReference>
<proteinExistence type="predicted"/>
<organism evidence="1 2">
    <name type="scientific">Pseudomonas savastanoi</name>
    <name type="common">Pseudomonas syringae pv. savastanoi</name>
    <dbReference type="NCBI Taxonomy" id="29438"/>
    <lineage>
        <taxon>Bacteria</taxon>
        <taxon>Pseudomonadati</taxon>
        <taxon>Pseudomonadota</taxon>
        <taxon>Gammaproteobacteria</taxon>
        <taxon>Pseudomonadales</taxon>
        <taxon>Pseudomonadaceae</taxon>
        <taxon>Pseudomonas</taxon>
    </lineage>
</organism>
<comment type="caution">
    <text evidence="1">The sequence shown here is derived from an EMBL/GenBank/DDBJ whole genome shotgun (WGS) entry which is preliminary data.</text>
</comment>
<dbReference type="RefSeq" id="WP_058400897.1">
    <property type="nucleotide sequence ID" value="NZ_LKCI01000016.1"/>
</dbReference>
<dbReference type="AlphaFoldDB" id="A0AAW3M379"/>
<dbReference type="Proteomes" id="UP000054513">
    <property type="component" value="Unassembled WGS sequence"/>
</dbReference>